<dbReference type="Proteomes" id="UP000217507">
    <property type="component" value="Chromosome"/>
</dbReference>
<gene>
    <name evidence="4" type="ORF">NIES23_36060</name>
</gene>
<organism evidence="4 5">
    <name type="scientific">Trichormus variabilis NIES-23</name>
    <dbReference type="NCBI Taxonomy" id="1973479"/>
    <lineage>
        <taxon>Bacteria</taxon>
        <taxon>Bacillati</taxon>
        <taxon>Cyanobacteriota</taxon>
        <taxon>Cyanophyceae</taxon>
        <taxon>Nostocales</taxon>
        <taxon>Nostocaceae</taxon>
        <taxon>Trichormus</taxon>
    </lineage>
</organism>
<dbReference type="PANTHER" id="PTHR48100:SF10">
    <property type="entry name" value="2-CARBOXY-D-ARABINITOL-1-PHOSPHATASE-RELATED"/>
    <property type="match status" value="1"/>
</dbReference>
<protein>
    <submittedName>
        <fullName evidence="4">Putative phosphoglycerate mutase</fullName>
    </submittedName>
</protein>
<dbReference type="InterPro" id="IPR050275">
    <property type="entry name" value="PGM_Phosphatase"/>
</dbReference>
<dbReference type="AlphaFoldDB" id="A0A1Z4KPE0"/>
<dbReference type="SMART" id="SM00855">
    <property type="entry name" value="PGAM"/>
    <property type="match status" value="1"/>
</dbReference>
<name>A0A1Z4KPE0_ANAVA</name>
<dbReference type="Pfam" id="PF00300">
    <property type="entry name" value="His_Phos_1"/>
    <property type="match status" value="1"/>
</dbReference>
<evidence type="ECO:0000256" key="3">
    <source>
        <dbReference type="PIRSR" id="PIRSR613078-3"/>
    </source>
</evidence>
<evidence type="ECO:0000313" key="5">
    <source>
        <dbReference type="Proteomes" id="UP000217507"/>
    </source>
</evidence>
<dbReference type="SUPFAM" id="SSF53254">
    <property type="entry name" value="Phosphoglycerate mutase-like"/>
    <property type="match status" value="1"/>
</dbReference>
<proteinExistence type="predicted"/>
<dbReference type="CDD" id="cd07067">
    <property type="entry name" value="HP_PGM_like"/>
    <property type="match status" value="1"/>
</dbReference>
<feature type="site" description="Transition state stabilizer" evidence="3">
    <location>
        <position position="168"/>
    </location>
</feature>
<dbReference type="EMBL" id="AP018216">
    <property type="protein sequence ID" value="BAY70798.1"/>
    <property type="molecule type" value="Genomic_DNA"/>
</dbReference>
<dbReference type="InterPro" id="IPR013078">
    <property type="entry name" value="His_Pase_superF_clade-1"/>
</dbReference>
<feature type="active site" description="Tele-phosphohistidine intermediate" evidence="1">
    <location>
        <position position="18"/>
    </location>
</feature>
<dbReference type="InterPro" id="IPR001345">
    <property type="entry name" value="PG/BPGM_mutase_AS"/>
</dbReference>
<evidence type="ECO:0000313" key="4">
    <source>
        <dbReference type="EMBL" id="BAY70798.1"/>
    </source>
</evidence>
<reference evidence="4 5" key="1">
    <citation type="submission" date="2017-06" db="EMBL/GenBank/DDBJ databases">
        <title>Genome sequencing of cyanobaciteial culture collection at National Institute for Environmental Studies (NIES).</title>
        <authorList>
            <person name="Hirose Y."/>
            <person name="Shimura Y."/>
            <person name="Fujisawa T."/>
            <person name="Nakamura Y."/>
            <person name="Kawachi M."/>
        </authorList>
    </citation>
    <scope>NUCLEOTIDE SEQUENCE [LARGE SCALE GENOMIC DNA]</scope>
    <source>
        <strain evidence="4 5">NIES-23</strain>
    </source>
</reference>
<dbReference type="Gene3D" id="3.40.50.1240">
    <property type="entry name" value="Phosphoglycerate mutase-like"/>
    <property type="match status" value="1"/>
</dbReference>
<feature type="binding site" evidence="2">
    <location>
        <begin position="17"/>
        <end position="24"/>
    </location>
    <ligand>
        <name>substrate</name>
    </ligand>
</feature>
<dbReference type="InterPro" id="IPR029033">
    <property type="entry name" value="His_PPase_superfam"/>
</dbReference>
<sequence>MQLRLEESVGTRVILLRHGESTFNALGLYQGSSDESVLTEVGRRDARITGEFLQGICFDAVYVSSLKRAQETAKEILEVINFPQNAVFIDEKLRENDMPAWEGLAFQYVREIFPEAYQLWKQRPHEFWMQIDNKTRFYPALNLYQRVQQFWREVLPNNVGKTVLVVAHGGTNRALIGTALGISPEFYHSLQQSNCGISILNFPDGYLASGQLEVMNLNYHLDFLRNEKKGKIFKRKVSRRFTRSDAEVLL</sequence>
<dbReference type="SMR" id="A0A1Z4KPE0"/>
<dbReference type="GO" id="GO:0016791">
    <property type="term" value="F:phosphatase activity"/>
    <property type="evidence" value="ECO:0007669"/>
    <property type="project" value="TreeGrafter"/>
</dbReference>
<dbReference type="PROSITE" id="PS00175">
    <property type="entry name" value="PG_MUTASE"/>
    <property type="match status" value="1"/>
</dbReference>
<accession>A0A1Z4KPE0</accession>
<feature type="active site" description="Proton donor/acceptor" evidence="1">
    <location>
        <position position="95"/>
    </location>
</feature>
<evidence type="ECO:0000256" key="1">
    <source>
        <dbReference type="PIRSR" id="PIRSR613078-1"/>
    </source>
</evidence>
<dbReference type="PANTHER" id="PTHR48100">
    <property type="entry name" value="BROAD-SPECIFICITY PHOSPHATASE YOR283W-RELATED"/>
    <property type="match status" value="1"/>
</dbReference>
<evidence type="ECO:0000256" key="2">
    <source>
        <dbReference type="PIRSR" id="PIRSR613078-2"/>
    </source>
</evidence>
<feature type="binding site" evidence="2">
    <location>
        <position position="68"/>
    </location>
    <ligand>
        <name>substrate</name>
    </ligand>
</feature>